<dbReference type="Proteomes" id="UP000193642">
    <property type="component" value="Unassembled WGS sequence"/>
</dbReference>
<accession>A0A1Y2CWI1</accession>
<gene>
    <name evidence="1" type="ORF">BCR33DRAFT_453738</name>
</gene>
<sequence>MFLEIQQRDPSIVVVKPTIPTTLAAGAIRVRIDKFGLSANNVTYVGLGESMSYSKFFPTATDGTMKLPVWGLATVMDSNHPDIQKGVRFYGYFPAATHCDLVPSRVTKKSFYVDRIQVPADRYVYNTYEFCSSDPLYSPQTENAMILFRPLWFTSYYLYDYVKYNNFFGAGTVVLTSASSKTSFCFAQLCQSASIPVIGVTAAKNLDFTKSLGIYTSVVTYEDLLPLENITSKTLFVDVTGSPSLYSKIVAGLPSRPVNEICVGFAHATSSTVEGNLFFAPSWIKKRFAEVGVREAMKDVDKGWKLLMSKAESWIQFREFNGVEAVKRSYVDAAEGRIRADIGYICTMHEIPAKL</sequence>
<evidence type="ECO:0000313" key="1">
    <source>
        <dbReference type="EMBL" id="ORY51392.1"/>
    </source>
</evidence>
<organism evidence="1 2">
    <name type="scientific">Rhizoclosmatium globosum</name>
    <dbReference type="NCBI Taxonomy" id="329046"/>
    <lineage>
        <taxon>Eukaryota</taxon>
        <taxon>Fungi</taxon>
        <taxon>Fungi incertae sedis</taxon>
        <taxon>Chytridiomycota</taxon>
        <taxon>Chytridiomycota incertae sedis</taxon>
        <taxon>Chytridiomycetes</taxon>
        <taxon>Chytridiales</taxon>
        <taxon>Chytriomycetaceae</taxon>
        <taxon>Rhizoclosmatium</taxon>
    </lineage>
</organism>
<proteinExistence type="predicted"/>
<keyword evidence="2" id="KW-1185">Reference proteome</keyword>
<protein>
    <submittedName>
        <fullName evidence="1">Uncharacterized protein</fullName>
    </submittedName>
</protein>
<evidence type="ECO:0000313" key="2">
    <source>
        <dbReference type="Proteomes" id="UP000193642"/>
    </source>
</evidence>
<name>A0A1Y2CWI1_9FUNG</name>
<dbReference type="InterPro" id="IPR021276">
    <property type="entry name" value="DUF2855"/>
</dbReference>
<dbReference type="Pfam" id="PF11017">
    <property type="entry name" value="DUF2855"/>
    <property type="match status" value="1"/>
</dbReference>
<dbReference type="EMBL" id="MCGO01000005">
    <property type="protein sequence ID" value="ORY51392.1"/>
    <property type="molecule type" value="Genomic_DNA"/>
</dbReference>
<dbReference type="OrthoDB" id="192702at2759"/>
<reference evidence="1 2" key="1">
    <citation type="submission" date="2016-07" db="EMBL/GenBank/DDBJ databases">
        <title>Pervasive Adenine N6-methylation of Active Genes in Fungi.</title>
        <authorList>
            <consortium name="DOE Joint Genome Institute"/>
            <person name="Mondo S.J."/>
            <person name="Dannebaum R.O."/>
            <person name="Kuo R.C."/>
            <person name="Labutti K."/>
            <person name="Haridas S."/>
            <person name="Kuo A."/>
            <person name="Salamov A."/>
            <person name="Ahrendt S.R."/>
            <person name="Lipzen A."/>
            <person name="Sullivan W."/>
            <person name="Andreopoulos W.B."/>
            <person name="Clum A."/>
            <person name="Lindquist E."/>
            <person name="Daum C."/>
            <person name="Ramamoorthy G.K."/>
            <person name="Gryganskyi A."/>
            <person name="Culley D."/>
            <person name="Magnuson J.K."/>
            <person name="James T.Y."/>
            <person name="O'Malley M.A."/>
            <person name="Stajich J.E."/>
            <person name="Spatafora J.W."/>
            <person name="Visel A."/>
            <person name="Grigoriev I.V."/>
        </authorList>
    </citation>
    <scope>NUCLEOTIDE SEQUENCE [LARGE SCALE GENOMIC DNA]</scope>
    <source>
        <strain evidence="1 2">JEL800</strain>
    </source>
</reference>
<dbReference type="AlphaFoldDB" id="A0A1Y2CWI1"/>
<comment type="caution">
    <text evidence="1">The sequence shown here is derived from an EMBL/GenBank/DDBJ whole genome shotgun (WGS) entry which is preliminary data.</text>
</comment>